<feature type="transmembrane region" description="Helical" evidence="4">
    <location>
        <begin position="17"/>
        <end position="36"/>
    </location>
</feature>
<evidence type="ECO:0000256" key="2">
    <source>
        <dbReference type="ARBA" id="ARBA00023136"/>
    </source>
</evidence>
<dbReference type="EMBL" id="LBXO01000022">
    <property type="protein sequence ID" value="KKR32806.1"/>
    <property type="molecule type" value="Genomic_DNA"/>
</dbReference>
<dbReference type="GO" id="GO:0071555">
    <property type="term" value="P:cell wall organization"/>
    <property type="evidence" value="ECO:0007669"/>
    <property type="project" value="TreeGrafter"/>
</dbReference>
<sequence>MKPWKNKKNNTEKNSRINIMIAIIFVLGGLVILKLYDLQIRNYDRYRDMAARQQQVSSKLEPKRGRIFIEDGQEGRSDLYPLATNKQFATIFAKPNMITDPQKVAESLYEIINKNLVENEASLIVAEDKEIAEQNEEFKKIKKELEINRIKDEKITEYVRILSKQGDPYELIAKKVDDEILSQVKAAKLEGIDYILESGRFYPEKNIGSQILGFVGYVGDSKEGRYGLEGFFNMELAGKIGSVKADRNAVGDLIIFNDKDYNKAEDGSDLLLTINRSIQFEACKKLSESVLRHGAQGGSVIIMDPKSGAIIAMCSSPDYDPNNYKLTKDINVYNNPVIFNQFEPGSTFKSITMAAALDQGKVAPETTFDDKGFIMVEGWPKPIKNSDYESFGGHGTTDMTTVLVNSLNTGAIYSMEKIGPQVFSQYVKKFGFGEKTGIELETESPGNISNISSKKVRPINAATASFGQGITVTALQMIGSYVAIANGGILMKPYIVKEIVNPNGEKVTTQPKQIRRVITEKTASLLTGMLVRTVEEGHAKRAQVPGYYVAGKTGTAQVASSDSKGYGAQTIHSFIGYTPINDPKFVIMTLLNDPKDARFAESTAVPLFGEIAKFALNFYQVPQERTVVEKK</sequence>
<evidence type="ECO:0000259" key="6">
    <source>
        <dbReference type="Pfam" id="PF03717"/>
    </source>
</evidence>
<evidence type="ECO:0000313" key="8">
    <source>
        <dbReference type="Proteomes" id="UP000034137"/>
    </source>
</evidence>
<dbReference type="GO" id="GO:0016740">
    <property type="term" value="F:transferase activity"/>
    <property type="evidence" value="ECO:0007669"/>
    <property type="project" value="UniProtKB-KW"/>
</dbReference>
<proteinExistence type="predicted"/>
<dbReference type="InterPro" id="IPR036138">
    <property type="entry name" value="PBP_dimer_sf"/>
</dbReference>
<evidence type="ECO:0000259" key="5">
    <source>
        <dbReference type="Pfam" id="PF00905"/>
    </source>
</evidence>
<keyword evidence="4" id="KW-0812">Transmembrane</keyword>
<dbReference type="Gene3D" id="3.90.1310.10">
    <property type="entry name" value="Penicillin-binding protein 2a (Domain 2)"/>
    <property type="match status" value="1"/>
</dbReference>
<dbReference type="PANTHER" id="PTHR30627:SF1">
    <property type="entry name" value="PEPTIDOGLYCAN D,D-TRANSPEPTIDASE FTSI"/>
    <property type="match status" value="1"/>
</dbReference>
<keyword evidence="7" id="KW-0808">Transferase</keyword>
<evidence type="ECO:0000256" key="4">
    <source>
        <dbReference type="SAM" id="Phobius"/>
    </source>
</evidence>
<dbReference type="Pfam" id="PF03717">
    <property type="entry name" value="PBP_dimer"/>
    <property type="match status" value="1"/>
</dbReference>
<dbReference type="InterPro" id="IPR050515">
    <property type="entry name" value="Beta-lactam/transpept"/>
</dbReference>
<dbReference type="InterPro" id="IPR001460">
    <property type="entry name" value="PCN-bd_Tpept"/>
</dbReference>
<evidence type="ECO:0000256" key="1">
    <source>
        <dbReference type="ARBA" id="ARBA00004370"/>
    </source>
</evidence>
<reference evidence="7 8" key="1">
    <citation type="journal article" date="2015" name="Nature">
        <title>rRNA introns, odd ribosomes, and small enigmatic genomes across a large radiation of phyla.</title>
        <authorList>
            <person name="Brown C.T."/>
            <person name="Hug L.A."/>
            <person name="Thomas B.C."/>
            <person name="Sharon I."/>
            <person name="Castelle C.J."/>
            <person name="Singh A."/>
            <person name="Wilkins M.J."/>
            <person name="Williams K.H."/>
            <person name="Banfield J.F."/>
        </authorList>
    </citation>
    <scope>NUCLEOTIDE SEQUENCE [LARGE SCALE GENOMIC DNA]</scope>
</reference>
<keyword evidence="4" id="KW-1133">Transmembrane helix</keyword>
<dbReference type="SUPFAM" id="SSF56601">
    <property type="entry name" value="beta-lactamase/transpeptidase-like"/>
    <property type="match status" value="1"/>
</dbReference>
<dbReference type="PANTHER" id="PTHR30627">
    <property type="entry name" value="PEPTIDOGLYCAN D,D-TRANSPEPTIDASE"/>
    <property type="match status" value="1"/>
</dbReference>
<dbReference type="GO" id="GO:0008658">
    <property type="term" value="F:penicillin binding"/>
    <property type="evidence" value="ECO:0007669"/>
    <property type="project" value="InterPro"/>
</dbReference>
<dbReference type="Gene3D" id="3.30.450.330">
    <property type="match status" value="1"/>
</dbReference>
<organism evidence="7 8">
    <name type="scientific">Candidatus Falkowbacteria bacterium GW2011_GWF2_39_8</name>
    <dbReference type="NCBI Taxonomy" id="1618642"/>
    <lineage>
        <taxon>Bacteria</taxon>
        <taxon>Candidatus Falkowiibacteriota</taxon>
    </lineage>
</organism>
<dbReference type="SUPFAM" id="SSF56519">
    <property type="entry name" value="Penicillin binding protein dimerisation domain"/>
    <property type="match status" value="1"/>
</dbReference>
<comment type="caution">
    <text evidence="7">The sequence shown here is derived from an EMBL/GenBank/DDBJ whole genome shotgun (WGS) entry which is preliminary data.</text>
</comment>
<feature type="coiled-coil region" evidence="3">
    <location>
        <begin position="124"/>
        <end position="151"/>
    </location>
</feature>
<dbReference type="GO" id="GO:0005886">
    <property type="term" value="C:plasma membrane"/>
    <property type="evidence" value="ECO:0007669"/>
    <property type="project" value="TreeGrafter"/>
</dbReference>
<evidence type="ECO:0000313" key="7">
    <source>
        <dbReference type="EMBL" id="KKR32806.1"/>
    </source>
</evidence>
<dbReference type="InterPro" id="IPR012338">
    <property type="entry name" value="Beta-lactam/transpept-like"/>
</dbReference>
<dbReference type="InterPro" id="IPR005311">
    <property type="entry name" value="PBP_dimer"/>
</dbReference>
<gene>
    <name evidence="7" type="ORF">UT64_C0022G0005</name>
</gene>
<protein>
    <submittedName>
        <fullName evidence="7">Peptidoglycan glycosyltransferase</fullName>
    </submittedName>
</protein>
<name>A0A0G0Q632_9BACT</name>
<dbReference type="Gene3D" id="3.40.710.10">
    <property type="entry name" value="DD-peptidase/beta-lactamase superfamily"/>
    <property type="match status" value="1"/>
</dbReference>
<keyword evidence="2 4" id="KW-0472">Membrane</keyword>
<dbReference type="AlphaFoldDB" id="A0A0G0Q632"/>
<keyword evidence="3" id="KW-0175">Coiled coil</keyword>
<feature type="domain" description="Penicillin-binding protein dimerisation" evidence="6">
    <location>
        <begin position="113"/>
        <end position="253"/>
    </location>
</feature>
<accession>A0A0G0Q632</accession>
<evidence type="ECO:0000256" key="3">
    <source>
        <dbReference type="SAM" id="Coils"/>
    </source>
</evidence>
<dbReference type="Pfam" id="PF00905">
    <property type="entry name" value="Transpeptidase"/>
    <property type="match status" value="1"/>
</dbReference>
<comment type="subcellular location">
    <subcellularLocation>
        <location evidence="1">Membrane</location>
    </subcellularLocation>
</comment>
<dbReference type="Proteomes" id="UP000034137">
    <property type="component" value="Unassembled WGS sequence"/>
</dbReference>
<feature type="domain" description="Penicillin-binding protein transpeptidase" evidence="5">
    <location>
        <begin position="298"/>
        <end position="612"/>
    </location>
</feature>